<dbReference type="VEuPathDB" id="FungiDB:F503_06204"/>
<name>S3CV73_OPHP1</name>
<dbReference type="GO" id="GO:0006396">
    <property type="term" value="P:RNA processing"/>
    <property type="evidence" value="ECO:0007669"/>
    <property type="project" value="InterPro"/>
</dbReference>
<dbReference type="AlphaFoldDB" id="S3CV73"/>
<organism evidence="3 4">
    <name type="scientific">Ophiostoma piceae (strain UAMH 11346)</name>
    <name type="common">Sap stain fungus</name>
    <dbReference type="NCBI Taxonomy" id="1262450"/>
    <lineage>
        <taxon>Eukaryota</taxon>
        <taxon>Fungi</taxon>
        <taxon>Dikarya</taxon>
        <taxon>Ascomycota</taxon>
        <taxon>Pezizomycotina</taxon>
        <taxon>Sordariomycetes</taxon>
        <taxon>Sordariomycetidae</taxon>
        <taxon>Ophiostomatales</taxon>
        <taxon>Ophiostomataceae</taxon>
        <taxon>Ophiostoma</taxon>
    </lineage>
</organism>
<proteinExistence type="predicted"/>
<dbReference type="STRING" id="1262450.S3CV73"/>
<dbReference type="Proteomes" id="UP000016923">
    <property type="component" value="Unassembled WGS sequence"/>
</dbReference>
<dbReference type="OrthoDB" id="5597581at2759"/>
<feature type="compositionally biased region" description="Acidic residues" evidence="1">
    <location>
        <begin position="307"/>
        <end position="316"/>
    </location>
</feature>
<feature type="region of interest" description="Disordered" evidence="1">
    <location>
        <begin position="83"/>
        <end position="211"/>
    </location>
</feature>
<feature type="compositionally biased region" description="Basic and acidic residues" evidence="1">
    <location>
        <begin position="98"/>
        <end position="123"/>
    </location>
</feature>
<sequence>MPKERNFDPVAAQRKADKAKAIKKGKAHVVEARNERLAKKNPDRISKQISDLKAITEGGGKLTSHEQQVLEGLEKELKAVTKARDALGDKAPTFGSGYDRRERRDGDDFGHGRKRRRDDDKSSSDGSDVDDEVRRIPMPRDTPPPIPRRYLDDWYAKRRAKWNAGQNTSTGNANNEPLGESRASGRRDTLTSTATPAMPTTSAAPVTLPKAQPVEIKTVYEAKPVVRDLQKEAVSKFMPTVVRRKIDKSRGRGGLLEPEEADQLEQEGYLTTTGSGGHDSAPSSVSTTTQQGTVANIPRAPHQATVEDADDDEEDG</sequence>
<feature type="compositionally biased region" description="Low complexity" evidence="1">
    <location>
        <begin position="283"/>
        <end position="294"/>
    </location>
</feature>
<evidence type="ECO:0000256" key="1">
    <source>
        <dbReference type="SAM" id="MobiDB-lite"/>
    </source>
</evidence>
<dbReference type="HOGENOM" id="CLU_078580_0_0_1"/>
<feature type="domain" description="Wbp11/ELF5/Saf1 N-terminal" evidence="2">
    <location>
        <begin position="4"/>
        <end position="82"/>
    </location>
</feature>
<dbReference type="EMBL" id="KE148159">
    <property type="protein sequence ID" value="EPE04655.1"/>
    <property type="molecule type" value="Genomic_DNA"/>
</dbReference>
<feature type="compositionally biased region" description="Polar residues" evidence="1">
    <location>
        <begin position="164"/>
        <end position="175"/>
    </location>
</feature>
<reference evidence="3 4" key="1">
    <citation type="journal article" date="2013" name="BMC Genomics">
        <title>The genome and transcriptome of the pine saprophyte Ophiostoma piceae, and a comparison with the bark beetle-associated pine pathogen Grosmannia clavigera.</title>
        <authorList>
            <person name="Haridas S."/>
            <person name="Wang Y."/>
            <person name="Lim L."/>
            <person name="Massoumi Alamouti S."/>
            <person name="Jackman S."/>
            <person name="Docking R."/>
            <person name="Robertson G."/>
            <person name="Birol I."/>
            <person name="Bohlmann J."/>
            <person name="Breuil C."/>
        </authorList>
    </citation>
    <scope>NUCLEOTIDE SEQUENCE [LARGE SCALE GENOMIC DNA]</scope>
    <source>
        <strain evidence="3 4">UAMH 11346</strain>
    </source>
</reference>
<gene>
    <name evidence="3" type="ORF">F503_06204</name>
</gene>
<dbReference type="InterPro" id="IPR019007">
    <property type="entry name" value="Wbp11/ELF5/Saf1_N"/>
</dbReference>
<keyword evidence="4" id="KW-1185">Reference proteome</keyword>
<evidence type="ECO:0000259" key="2">
    <source>
        <dbReference type="Pfam" id="PF09429"/>
    </source>
</evidence>
<feature type="region of interest" description="Disordered" evidence="1">
    <location>
        <begin position="1"/>
        <end position="28"/>
    </location>
</feature>
<evidence type="ECO:0000313" key="4">
    <source>
        <dbReference type="Proteomes" id="UP000016923"/>
    </source>
</evidence>
<feature type="region of interest" description="Disordered" evidence="1">
    <location>
        <begin position="247"/>
        <end position="316"/>
    </location>
</feature>
<protein>
    <submittedName>
        <fullName evidence="3">Ww domain binding protein 11</fullName>
    </submittedName>
</protein>
<dbReference type="Pfam" id="PF09429">
    <property type="entry name" value="Wbp11"/>
    <property type="match status" value="1"/>
</dbReference>
<feature type="compositionally biased region" description="Low complexity" evidence="1">
    <location>
        <begin position="190"/>
        <end position="207"/>
    </location>
</feature>
<dbReference type="eggNOG" id="ENOG502S9RI">
    <property type="taxonomic scope" value="Eukaryota"/>
</dbReference>
<dbReference type="OMA" id="MPKERNF"/>
<accession>S3CV73</accession>
<evidence type="ECO:0000313" key="3">
    <source>
        <dbReference type="EMBL" id="EPE04655.1"/>
    </source>
</evidence>